<dbReference type="Pfam" id="PF22949">
    <property type="entry name" value="HRI2_3H"/>
    <property type="match status" value="1"/>
</dbReference>
<evidence type="ECO:0000256" key="7">
    <source>
        <dbReference type="ARBA" id="ARBA00022840"/>
    </source>
</evidence>
<dbReference type="PANTHER" id="PTHR11042">
    <property type="entry name" value="EUKARYOTIC TRANSLATION INITIATION FACTOR 2-ALPHA KINASE EIF2-ALPHA KINASE -RELATED"/>
    <property type="match status" value="1"/>
</dbReference>
<evidence type="ECO:0000259" key="10">
    <source>
        <dbReference type="PROSITE" id="PS50011"/>
    </source>
</evidence>
<dbReference type="AlphaFoldDB" id="A0AAN8XQV1"/>
<dbReference type="CDD" id="cd13996">
    <property type="entry name" value="STKc_EIF2AK"/>
    <property type="match status" value="1"/>
</dbReference>
<evidence type="ECO:0000256" key="4">
    <source>
        <dbReference type="ARBA" id="ARBA00022679"/>
    </source>
</evidence>
<evidence type="ECO:0000256" key="9">
    <source>
        <dbReference type="ARBA" id="ARBA00042914"/>
    </source>
</evidence>
<dbReference type="InterPro" id="IPR008271">
    <property type="entry name" value="Ser/Thr_kinase_AS"/>
</dbReference>
<organism evidence="11 12">
    <name type="scientific">Polyplax serrata</name>
    <name type="common">Common mouse louse</name>
    <dbReference type="NCBI Taxonomy" id="468196"/>
    <lineage>
        <taxon>Eukaryota</taxon>
        <taxon>Metazoa</taxon>
        <taxon>Ecdysozoa</taxon>
        <taxon>Arthropoda</taxon>
        <taxon>Hexapoda</taxon>
        <taxon>Insecta</taxon>
        <taxon>Pterygota</taxon>
        <taxon>Neoptera</taxon>
        <taxon>Paraneoptera</taxon>
        <taxon>Psocodea</taxon>
        <taxon>Troctomorpha</taxon>
        <taxon>Phthiraptera</taxon>
        <taxon>Anoplura</taxon>
        <taxon>Polyplacidae</taxon>
        <taxon>Polyplax</taxon>
    </lineage>
</organism>
<dbReference type="EC" id="2.7.11.1" evidence="1"/>
<evidence type="ECO:0000256" key="1">
    <source>
        <dbReference type="ARBA" id="ARBA00012513"/>
    </source>
</evidence>
<evidence type="ECO:0000256" key="6">
    <source>
        <dbReference type="ARBA" id="ARBA00022777"/>
    </source>
</evidence>
<dbReference type="SMART" id="SM00220">
    <property type="entry name" value="S_TKc"/>
    <property type="match status" value="1"/>
</dbReference>
<dbReference type="PROSITE" id="PS50011">
    <property type="entry name" value="PROTEIN_KINASE_DOM"/>
    <property type="match status" value="1"/>
</dbReference>
<keyword evidence="7" id="KW-0067">ATP-binding</keyword>
<dbReference type="SUPFAM" id="SSF56112">
    <property type="entry name" value="Protein kinase-like (PK-like)"/>
    <property type="match status" value="1"/>
</dbReference>
<dbReference type="PROSITE" id="PS00108">
    <property type="entry name" value="PROTEIN_KINASE_ST"/>
    <property type="match status" value="1"/>
</dbReference>
<proteinExistence type="inferred from homology"/>
<dbReference type="GO" id="GO:0005634">
    <property type="term" value="C:nucleus"/>
    <property type="evidence" value="ECO:0007669"/>
    <property type="project" value="TreeGrafter"/>
</dbReference>
<dbReference type="Proteomes" id="UP001372834">
    <property type="component" value="Unassembled WGS sequence"/>
</dbReference>
<keyword evidence="6" id="KW-0418">Kinase</keyword>
<dbReference type="InterPro" id="IPR000719">
    <property type="entry name" value="Prot_kinase_dom"/>
</dbReference>
<dbReference type="Gene3D" id="3.30.200.20">
    <property type="entry name" value="Phosphorylase Kinase, domain 1"/>
    <property type="match status" value="1"/>
</dbReference>
<dbReference type="GO" id="GO:0004694">
    <property type="term" value="F:eukaryotic translation initiation factor 2alpha kinase activity"/>
    <property type="evidence" value="ECO:0007669"/>
    <property type="project" value="TreeGrafter"/>
</dbReference>
<keyword evidence="2" id="KW-0723">Serine/threonine-protein kinase</keyword>
<keyword evidence="3" id="KW-0597">Phosphoprotein</keyword>
<comment type="caution">
    <text evidence="11">The sequence shown here is derived from an EMBL/GenBank/DDBJ whole genome shotgun (WGS) entry which is preliminary data.</text>
</comment>
<protein>
    <recommendedName>
        <fullName evidence="1">non-specific serine/threonine protein kinase</fullName>
        <ecNumber evidence="1">2.7.11.1</ecNumber>
    </recommendedName>
    <alternativeName>
        <fullName evidence="9">Heme-regulated eukaryotic initiation factor eIF-2-alpha kinase</fullName>
    </alternativeName>
</protein>
<dbReference type="InterPro" id="IPR011009">
    <property type="entry name" value="Kinase-like_dom_sf"/>
</dbReference>
<evidence type="ECO:0000313" key="11">
    <source>
        <dbReference type="EMBL" id="KAK6644426.1"/>
    </source>
</evidence>
<dbReference type="PANTHER" id="PTHR11042:SF187">
    <property type="entry name" value="EUKARYOTIC TRANSLATION INITIATION FACTOR 2-ALPHA KINASE 2"/>
    <property type="match status" value="1"/>
</dbReference>
<sequence>MNESKAVVSTGWSGLTTVDDFDMGLSKKNMNIIHTAQDISTSTAKSLFIESLVDQICKLLEKDPIKRQIIYQAMCNKLYRLNLIDRTYIVEELAPLRGFYQQALIEAILSPETRLLVKPSIKFGSSRYAIEFEEIGFLASGGFGKVFKAKNKLDQVIYAVKKIPLKYHSITAFQKKLNEVKTLAKLNHSNIVQYKAAWLEPLFETSPTIQSPENTVLSSNDSDIVVFQSQSPNTGHHSTQQELENNKAICKFGGKDVFQIPIPKISALLYVTMQLRDGTLSEWLLKRNSENKVDQSVALYIMLEAVKGVEYVHSCNIVHHDIKPRNIFVSSNLKAVEVGDFGLSCLHEFEHENCPLQGGQFGTPLYAAPEQLKGCCDSKSDMFSLGLVFVELLTIFSTEMEKVKVLTSARSGELPPSIPLKLKSVIKSLLSRKPSKRPTATELSKTLNELKFNETVSKLKKEVTEKTNLGITSSITTLNSNIVQGENEILSDKDREIMELRRMLAQKDSEIAYLKLLVNQSYAIG</sequence>
<feature type="domain" description="Protein kinase" evidence="10">
    <location>
        <begin position="132"/>
        <end position="452"/>
    </location>
</feature>
<name>A0AAN8XQV1_POLSC</name>
<dbReference type="GO" id="GO:0005737">
    <property type="term" value="C:cytoplasm"/>
    <property type="evidence" value="ECO:0007669"/>
    <property type="project" value="TreeGrafter"/>
</dbReference>
<dbReference type="InterPro" id="IPR050339">
    <property type="entry name" value="CC_SR_Kinase"/>
</dbReference>
<evidence type="ECO:0000256" key="5">
    <source>
        <dbReference type="ARBA" id="ARBA00022741"/>
    </source>
</evidence>
<evidence type="ECO:0000256" key="3">
    <source>
        <dbReference type="ARBA" id="ARBA00022553"/>
    </source>
</evidence>
<evidence type="ECO:0000256" key="2">
    <source>
        <dbReference type="ARBA" id="ARBA00022527"/>
    </source>
</evidence>
<dbReference type="EMBL" id="JAWJWE010000001">
    <property type="protein sequence ID" value="KAK6644426.1"/>
    <property type="molecule type" value="Genomic_DNA"/>
</dbReference>
<comment type="similarity">
    <text evidence="8">Belongs to the protein kinase superfamily. Ser/Thr protein kinase family. GCN2 subfamily.</text>
</comment>
<accession>A0AAN8XQV1</accession>
<dbReference type="Pfam" id="PF00069">
    <property type="entry name" value="Pkinase"/>
    <property type="match status" value="2"/>
</dbReference>
<evidence type="ECO:0000256" key="8">
    <source>
        <dbReference type="ARBA" id="ARBA00037982"/>
    </source>
</evidence>
<keyword evidence="5" id="KW-0547">Nucleotide-binding</keyword>
<dbReference type="GO" id="GO:0005524">
    <property type="term" value="F:ATP binding"/>
    <property type="evidence" value="ECO:0007669"/>
    <property type="project" value="UniProtKB-KW"/>
</dbReference>
<dbReference type="InterPro" id="IPR054521">
    <property type="entry name" value="HRI2_3H"/>
</dbReference>
<keyword evidence="4" id="KW-0808">Transferase</keyword>
<gene>
    <name evidence="11" type="ORF">RUM43_000693</name>
</gene>
<reference evidence="11 12" key="1">
    <citation type="submission" date="2023-10" db="EMBL/GenBank/DDBJ databases">
        <title>Genomes of two closely related lineages of the louse Polyplax serrata with different host specificities.</title>
        <authorList>
            <person name="Martinu J."/>
            <person name="Tarabai H."/>
            <person name="Stefka J."/>
            <person name="Hypsa V."/>
        </authorList>
    </citation>
    <scope>NUCLEOTIDE SEQUENCE [LARGE SCALE GENOMIC DNA]</scope>
    <source>
        <strain evidence="11">HR10_N</strain>
    </source>
</reference>
<evidence type="ECO:0000313" key="12">
    <source>
        <dbReference type="Proteomes" id="UP001372834"/>
    </source>
</evidence>
<dbReference type="Gene3D" id="1.10.510.10">
    <property type="entry name" value="Transferase(Phosphotransferase) domain 1"/>
    <property type="match status" value="1"/>
</dbReference>